<gene>
    <name evidence="2" type="ORF">HNR42_002303</name>
</gene>
<sequence>MRDILDAFESNVPLYTDLRNKASSLLQDLLRSEGIGVHQIEIRIKNRESLALKLSRPDKVYTSLRDVHDIVGIRIITYFEQDVAAIARLIEREFEVDWAHSSNKGESLDPNVFGYRSVHYIVSFSGERTRLREYERYRGERFEIQIRSILQHAWAEIEHDLGYKSEEEVPREIVRRFSRLAGLLELADEEFNEIRRLKNAYVSRVHSMISGEPDELLIDAESLRAFLDSEPIAPHIAALAAERKLKVVRDENFAPIIKATRWLGITHVSRLYAEVESGGAALRRFLELCVEHTRSTGPLAEKYALNQTALLLYLTYWIVARQNLAFEPFLEALSSDVPDRFDRAILVKLADTLRRLYTQALG</sequence>
<evidence type="ECO:0000313" key="3">
    <source>
        <dbReference type="Proteomes" id="UP000569951"/>
    </source>
</evidence>
<dbReference type="RefSeq" id="WP_183987623.1">
    <property type="nucleotide sequence ID" value="NZ_JACHHG010000008.1"/>
</dbReference>
<dbReference type="PANTHER" id="PTHR41773">
    <property type="entry name" value="GTP PYROPHOSPHATASE-RELATED"/>
    <property type="match status" value="1"/>
</dbReference>
<organism evidence="2 3">
    <name type="scientific">Deinobacterium chartae</name>
    <dbReference type="NCBI Taxonomy" id="521158"/>
    <lineage>
        <taxon>Bacteria</taxon>
        <taxon>Thermotogati</taxon>
        <taxon>Deinococcota</taxon>
        <taxon>Deinococci</taxon>
        <taxon>Deinococcales</taxon>
        <taxon>Deinococcaceae</taxon>
        <taxon>Deinobacterium</taxon>
    </lineage>
</organism>
<dbReference type="SMART" id="SM00954">
    <property type="entry name" value="RelA_SpoT"/>
    <property type="match status" value="1"/>
</dbReference>
<name>A0A841I3C4_9DEIO</name>
<proteinExistence type="predicted"/>
<dbReference type="Gene3D" id="1.10.287.860">
    <property type="entry name" value="Nucleotidyltransferase"/>
    <property type="match status" value="1"/>
</dbReference>
<keyword evidence="2" id="KW-0808">Transferase</keyword>
<dbReference type="InterPro" id="IPR043519">
    <property type="entry name" value="NT_sf"/>
</dbReference>
<dbReference type="SUPFAM" id="SSF81301">
    <property type="entry name" value="Nucleotidyltransferase"/>
    <property type="match status" value="1"/>
</dbReference>
<evidence type="ECO:0000313" key="2">
    <source>
        <dbReference type="EMBL" id="MBB6098868.1"/>
    </source>
</evidence>
<dbReference type="CDD" id="cd05399">
    <property type="entry name" value="NT_Rel-Spo_like"/>
    <property type="match status" value="1"/>
</dbReference>
<dbReference type="PANTHER" id="PTHR41773:SF1">
    <property type="entry name" value="RELA_SPOT DOMAIN-CONTAINING PROTEIN"/>
    <property type="match status" value="1"/>
</dbReference>
<dbReference type="EMBL" id="JACHHG010000008">
    <property type="protein sequence ID" value="MBB6098868.1"/>
    <property type="molecule type" value="Genomic_DNA"/>
</dbReference>
<keyword evidence="3" id="KW-1185">Reference proteome</keyword>
<dbReference type="AlphaFoldDB" id="A0A841I3C4"/>
<dbReference type="GO" id="GO:0015969">
    <property type="term" value="P:guanosine tetraphosphate metabolic process"/>
    <property type="evidence" value="ECO:0007669"/>
    <property type="project" value="InterPro"/>
</dbReference>
<dbReference type="Proteomes" id="UP000569951">
    <property type="component" value="Unassembled WGS sequence"/>
</dbReference>
<dbReference type="GO" id="GO:0016740">
    <property type="term" value="F:transferase activity"/>
    <property type="evidence" value="ECO:0007669"/>
    <property type="project" value="UniProtKB-KW"/>
</dbReference>
<dbReference type="InterPro" id="IPR007685">
    <property type="entry name" value="RelA_SpoT"/>
</dbReference>
<evidence type="ECO:0000259" key="1">
    <source>
        <dbReference type="SMART" id="SM00954"/>
    </source>
</evidence>
<comment type="caution">
    <text evidence="2">The sequence shown here is derived from an EMBL/GenBank/DDBJ whole genome shotgun (WGS) entry which is preliminary data.</text>
</comment>
<dbReference type="Gene3D" id="3.30.460.10">
    <property type="entry name" value="Beta Polymerase, domain 2"/>
    <property type="match status" value="1"/>
</dbReference>
<feature type="domain" description="RelA/SpoT" evidence="1">
    <location>
        <begin position="42"/>
        <end position="169"/>
    </location>
</feature>
<dbReference type="Pfam" id="PF04607">
    <property type="entry name" value="RelA_SpoT"/>
    <property type="match status" value="1"/>
</dbReference>
<reference evidence="2 3" key="1">
    <citation type="submission" date="2020-08" db="EMBL/GenBank/DDBJ databases">
        <title>Genomic Encyclopedia of Type Strains, Phase IV (KMG-IV): sequencing the most valuable type-strain genomes for metagenomic binning, comparative biology and taxonomic classification.</title>
        <authorList>
            <person name="Goeker M."/>
        </authorList>
    </citation>
    <scope>NUCLEOTIDE SEQUENCE [LARGE SCALE GENOMIC DNA]</scope>
    <source>
        <strain evidence="2 3">DSM 21458</strain>
    </source>
</reference>
<accession>A0A841I3C4</accession>
<protein>
    <submittedName>
        <fullName evidence="2">PpGpp synthetase/RelA/SpoT-type nucleotidyltransferase</fullName>
    </submittedName>
</protein>